<comment type="caution">
    <text evidence="8">The sequence shown here is derived from an EMBL/GenBank/DDBJ whole genome shotgun (WGS) entry which is preliminary data.</text>
</comment>
<dbReference type="InterPro" id="IPR036188">
    <property type="entry name" value="FAD/NAD-bd_sf"/>
</dbReference>
<sequence length="736" mass="81855">MDGICGVDMPLEYPSRSTKLLGKLQNTNPSQDVPLRKAIAPLSILVVGAGLGGLATAVALARRGHAVTVLEQAATLGEVGAGIQIPPNSARLLLSWGIGPFFEGRVVEPESMTFRRWEDGNAIGYTKLVPNFSETYGAPYFVIHRAHFHHALCCLASQVGVQVLTNSKVIEYEENMPSIKTEDGREYTADLIVAADGVKSIARPIIAGGADSPAIKTGFAAYRAVVDTDKMKADPDTAWLLEKPGINIWIGEDRHVMTYAIAGGKSFNMVLSHVDHSDPATWNPEDAVEDMREHFENWDPKLNKVIRLVTKTVKWPLLSGARLSTWTSKSQKLVILGDAAHAMVPYMSQGAAMAVEDGAALAEALALIDSKEQVPDALGVFEKERMKRSYVQYLLLMSQYLQSTQKSVQTWTTHGLAVKAALSIGLHSRDAMRKFHPTEQEMRKRTWFGCVLLDRSLSMTFGRPSAIPEDYIKLDLPKPMPASSDAEQNHEDASIAFFNSTILLYKLMWKVIATLYGHNLGCEDPPPETAMITQIFNLEQELSEWHDSLPPPLFLRSALDLPSEDCLGERTIERFRLILSLRYLSVQLLLHRPMLTNSLRRFTRDSTSLRGTQRSVNQMQINFNRTCVRAAEDMIEIIYAVLTKPVLGRDLMGAWWFTLYYITMNSPQTLESNASEAVLSAQYVSAGIADGNVDMHPELFLDMPLLDGTDACFQDELELGTSFASEFEHWFKRFPT</sequence>
<dbReference type="STRING" id="78410.A0A0P7BCP7"/>
<keyword evidence="5" id="KW-0503">Monooxygenase</keyword>
<evidence type="ECO:0000313" key="9">
    <source>
        <dbReference type="Proteomes" id="UP000050424"/>
    </source>
</evidence>
<dbReference type="Proteomes" id="UP000050424">
    <property type="component" value="Unassembled WGS sequence"/>
</dbReference>
<name>A0A0P7BCP7_9HYPO</name>
<dbReference type="PANTHER" id="PTHR13789:SF306">
    <property type="entry name" value="HYDROXYLASE, PUTATIVE-RELATED"/>
    <property type="match status" value="1"/>
</dbReference>
<dbReference type="Gene3D" id="3.50.50.60">
    <property type="entry name" value="FAD/NAD(P)-binding domain"/>
    <property type="match status" value="1"/>
</dbReference>
<gene>
    <name evidence="8" type="ORF">AK830_g7878</name>
</gene>
<keyword evidence="2" id="KW-0285">Flavoprotein</keyword>
<dbReference type="SMART" id="SM00906">
    <property type="entry name" value="Fungal_trans"/>
    <property type="match status" value="1"/>
</dbReference>
<dbReference type="Pfam" id="PF01494">
    <property type="entry name" value="FAD_binding_3"/>
    <property type="match status" value="1"/>
</dbReference>
<organism evidence="8 9">
    <name type="scientific">Neonectria ditissima</name>
    <dbReference type="NCBI Taxonomy" id="78410"/>
    <lineage>
        <taxon>Eukaryota</taxon>
        <taxon>Fungi</taxon>
        <taxon>Dikarya</taxon>
        <taxon>Ascomycota</taxon>
        <taxon>Pezizomycotina</taxon>
        <taxon>Sordariomycetes</taxon>
        <taxon>Hypocreomycetidae</taxon>
        <taxon>Hypocreales</taxon>
        <taxon>Nectriaceae</taxon>
        <taxon>Neonectria</taxon>
    </lineage>
</organism>
<evidence type="ECO:0000256" key="4">
    <source>
        <dbReference type="ARBA" id="ARBA00023002"/>
    </source>
</evidence>
<comment type="similarity">
    <text evidence="1">Belongs to the paxM FAD-dependent monooxygenase family.</text>
</comment>
<protein>
    <recommendedName>
        <fullName evidence="7">Xylanolytic transcriptional activator regulatory domain-containing protein</fullName>
    </recommendedName>
</protein>
<dbReference type="GO" id="GO:0006351">
    <property type="term" value="P:DNA-templated transcription"/>
    <property type="evidence" value="ECO:0007669"/>
    <property type="project" value="InterPro"/>
</dbReference>
<dbReference type="GO" id="GO:0004497">
    <property type="term" value="F:monooxygenase activity"/>
    <property type="evidence" value="ECO:0007669"/>
    <property type="project" value="UniProtKB-KW"/>
</dbReference>
<keyword evidence="3" id="KW-0274">FAD</keyword>
<dbReference type="GO" id="GO:0003677">
    <property type="term" value="F:DNA binding"/>
    <property type="evidence" value="ECO:0007669"/>
    <property type="project" value="InterPro"/>
</dbReference>
<feature type="domain" description="Xylanolytic transcriptional activator regulatory" evidence="7">
    <location>
        <begin position="410"/>
        <end position="483"/>
    </location>
</feature>
<evidence type="ECO:0000256" key="1">
    <source>
        <dbReference type="ARBA" id="ARBA00007992"/>
    </source>
</evidence>
<evidence type="ECO:0000256" key="3">
    <source>
        <dbReference type="ARBA" id="ARBA00022827"/>
    </source>
</evidence>
<dbReference type="PRINTS" id="PR00420">
    <property type="entry name" value="RNGMNOXGNASE"/>
</dbReference>
<dbReference type="GO" id="GO:0008270">
    <property type="term" value="F:zinc ion binding"/>
    <property type="evidence" value="ECO:0007669"/>
    <property type="project" value="InterPro"/>
</dbReference>
<dbReference type="InterPro" id="IPR002938">
    <property type="entry name" value="FAD-bd"/>
</dbReference>
<keyword evidence="9" id="KW-1185">Reference proteome</keyword>
<dbReference type="SUPFAM" id="SSF54373">
    <property type="entry name" value="FAD-linked reductases, C-terminal domain"/>
    <property type="match status" value="1"/>
</dbReference>
<evidence type="ECO:0000256" key="5">
    <source>
        <dbReference type="ARBA" id="ARBA00023033"/>
    </source>
</evidence>
<evidence type="ECO:0000313" key="8">
    <source>
        <dbReference type="EMBL" id="KPM38677.1"/>
    </source>
</evidence>
<evidence type="ECO:0000256" key="2">
    <source>
        <dbReference type="ARBA" id="ARBA00022630"/>
    </source>
</evidence>
<accession>A0A0P7BCP7</accession>
<dbReference type="InterPro" id="IPR050493">
    <property type="entry name" value="FAD-dep_Monooxygenase_BioMet"/>
</dbReference>
<dbReference type="Pfam" id="PF04082">
    <property type="entry name" value="Fungal_trans"/>
    <property type="match status" value="1"/>
</dbReference>
<evidence type="ECO:0000259" key="7">
    <source>
        <dbReference type="SMART" id="SM00906"/>
    </source>
</evidence>
<keyword evidence="4" id="KW-0560">Oxidoreductase</keyword>
<evidence type="ECO:0000256" key="6">
    <source>
        <dbReference type="ARBA" id="ARBA00023242"/>
    </source>
</evidence>
<dbReference type="GO" id="GO:0071949">
    <property type="term" value="F:FAD binding"/>
    <property type="evidence" value="ECO:0007669"/>
    <property type="project" value="InterPro"/>
</dbReference>
<dbReference type="CDD" id="cd12148">
    <property type="entry name" value="fungal_TF_MHR"/>
    <property type="match status" value="1"/>
</dbReference>
<dbReference type="FunFam" id="3.50.50.60:FF:000115">
    <property type="entry name" value="Salicylate hydroxylase, putative"/>
    <property type="match status" value="1"/>
</dbReference>
<dbReference type="AlphaFoldDB" id="A0A0P7BCP7"/>
<reference evidence="8 9" key="1">
    <citation type="submission" date="2015-09" db="EMBL/GenBank/DDBJ databases">
        <title>Draft genome of a European isolate of the apple canker pathogen Neonectria ditissima.</title>
        <authorList>
            <person name="Gomez-Cortecero A."/>
            <person name="Harrison R.J."/>
            <person name="Armitage A.D."/>
        </authorList>
    </citation>
    <scope>NUCLEOTIDE SEQUENCE [LARGE SCALE GENOMIC DNA]</scope>
    <source>
        <strain evidence="8 9">R09/05</strain>
    </source>
</reference>
<dbReference type="PANTHER" id="PTHR13789">
    <property type="entry name" value="MONOOXYGENASE"/>
    <property type="match status" value="1"/>
</dbReference>
<keyword evidence="6" id="KW-0539">Nucleus</keyword>
<dbReference type="EMBL" id="LKCW01000127">
    <property type="protein sequence ID" value="KPM38677.1"/>
    <property type="molecule type" value="Genomic_DNA"/>
</dbReference>
<dbReference type="OrthoDB" id="5428495at2759"/>
<dbReference type="SUPFAM" id="SSF51905">
    <property type="entry name" value="FAD/NAD(P)-binding domain"/>
    <property type="match status" value="1"/>
</dbReference>
<proteinExistence type="inferred from homology"/>
<dbReference type="InterPro" id="IPR007219">
    <property type="entry name" value="XnlR_reg_dom"/>
</dbReference>